<evidence type="ECO:0000313" key="3">
    <source>
        <dbReference type="Proteomes" id="UP000007013"/>
    </source>
</evidence>
<dbReference type="Proteomes" id="UP000007013">
    <property type="component" value="Chromosome"/>
</dbReference>
<feature type="chain" id="PRO_5002775010" evidence="1">
    <location>
        <begin position="24"/>
        <end position="190"/>
    </location>
</feature>
<dbReference type="eggNOG" id="ENOG502ZXXY">
    <property type="taxonomic scope" value="Bacteria"/>
</dbReference>
<dbReference type="AlphaFoldDB" id="B1ZXV1"/>
<sequence>MFSVRLLLAVLMLAGVSFTPLLAADSAPAATTAAPLLAFSLKDQFDREHTDANSVGQVTLLTVADRKGSTFIGNWSKAIGEELEHTAHPPVRWVGVATLSGVPSFMRGMVKKMFGSDAKHWTLMDWKGHFAKTYALPSERACILVFAPDRRLVFQTSGQKVDPAAVSAIVAAIVAAAPTPVATATPSSSP</sequence>
<feature type="signal peptide" evidence="1">
    <location>
        <begin position="1"/>
        <end position="23"/>
    </location>
</feature>
<name>B1ZXV1_OPITP</name>
<gene>
    <name evidence="2" type="ordered locus">Oter_1870</name>
</gene>
<evidence type="ECO:0000256" key="1">
    <source>
        <dbReference type="SAM" id="SignalP"/>
    </source>
</evidence>
<dbReference type="KEGG" id="ote:Oter_1870"/>
<keyword evidence="1" id="KW-0732">Signal</keyword>
<dbReference type="HOGENOM" id="CLU_1426704_0_0_0"/>
<reference evidence="2 3" key="1">
    <citation type="journal article" date="2011" name="J. Bacteriol.">
        <title>Genome sequence of the verrucomicrobium Opitutus terrae PB90-1, an abundant inhabitant of rice paddy soil ecosystems.</title>
        <authorList>
            <person name="van Passel M.W."/>
            <person name="Kant R."/>
            <person name="Palva A."/>
            <person name="Copeland A."/>
            <person name="Lucas S."/>
            <person name="Lapidus A."/>
            <person name="Glavina del Rio T."/>
            <person name="Pitluck S."/>
            <person name="Goltsman E."/>
            <person name="Clum A."/>
            <person name="Sun H."/>
            <person name="Schmutz J."/>
            <person name="Larimer F.W."/>
            <person name="Land M.L."/>
            <person name="Hauser L."/>
            <person name="Kyrpides N."/>
            <person name="Mikhailova N."/>
            <person name="Richardson P.P."/>
            <person name="Janssen P.H."/>
            <person name="de Vos W.M."/>
            <person name="Smidt H."/>
        </authorList>
    </citation>
    <scope>NUCLEOTIDE SEQUENCE [LARGE SCALE GENOMIC DNA]</scope>
    <source>
        <strain evidence="3">DSM 11246 / JCM 15787 / PB90-1</strain>
    </source>
</reference>
<dbReference type="STRING" id="452637.Oter_1870"/>
<proteinExistence type="predicted"/>
<dbReference type="RefSeq" id="WP_012374690.1">
    <property type="nucleotide sequence ID" value="NC_010571.1"/>
</dbReference>
<protein>
    <submittedName>
        <fullName evidence="2">Uncharacterized protein</fullName>
    </submittedName>
</protein>
<organism evidence="2 3">
    <name type="scientific">Opitutus terrae (strain DSM 11246 / JCM 15787 / PB90-1)</name>
    <dbReference type="NCBI Taxonomy" id="452637"/>
    <lineage>
        <taxon>Bacteria</taxon>
        <taxon>Pseudomonadati</taxon>
        <taxon>Verrucomicrobiota</taxon>
        <taxon>Opitutia</taxon>
        <taxon>Opitutales</taxon>
        <taxon>Opitutaceae</taxon>
        <taxon>Opitutus</taxon>
    </lineage>
</organism>
<keyword evidence="3" id="KW-1185">Reference proteome</keyword>
<evidence type="ECO:0000313" key="2">
    <source>
        <dbReference type="EMBL" id="ACB75153.1"/>
    </source>
</evidence>
<dbReference type="EMBL" id="CP001032">
    <property type="protein sequence ID" value="ACB75153.1"/>
    <property type="molecule type" value="Genomic_DNA"/>
</dbReference>
<accession>B1ZXV1</accession>